<keyword evidence="4" id="KW-0288">FMN</keyword>
<keyword evidence="6" id="KW-0521">NADP</keyword>
<feature type="domain" description="Oxidoreductase FAD/NAD(P)-binding" evidence="8">
    <location>
        <begin position="152"/>
        <end position="268"/>
    </location>
</feature>
<evidence type="ECO:0008006" key="12">
    <source>
        <dbReference type="Google" id="ProtNLM"/>
    </source>
</evidence>
<dbReference type="Gene3D" id="1.20.990.10">
    <property type="entry name" value="NADPH-cytochrome p450 Reductase, Chain A, domain 3"/>
    <property type="match status" value="1"/>
</dbReference>
<feature type="domain" description="Sulfite reductase [NADPH] flavoprotein alpha-component-like FAD-binding" evidence="9">
    <location>
        <begin position="9"/>
        <end position="115"/>
    </location>
</feature>
<reference evidence="10 11" key="1">
    <citation type="journal article" date="2018" name="Nat. Ecol. Evol.">
        <title>Genomic signatures of mitonuclear coevolution across populations of Tigriopus californicus.</title>
        <authorList>
            <person name="Barreto F.S."/>
            <person name="Watson E.T."/>
            <person name="Lima T.G."/>
            <person name="Willett C.S."/>
            <person name="Edmands S."/>
            <person name="Li W."/>
            <person name="Burton R.S."/>
        </authorList>
    </citation>
    <scope>NUCLEOTIDE SEQUENCE [LARGE SCALE GENOMIC DNA]</scope>
    <source>
        <strain evidence="10 11">San Diego</strain>
    </source>
</reference>
<dbReference type="InterPro" id="IPR023173">
    <property type="entry name" value="NADPH_Cyt_P450_Rdtase_alpha"/>
</dbReference>
<dbReference type="OMA" id="WLYVGAK"/>
<dbReference type="GO" id="GO:0010181">
    <property type="term" value="F:FMN binding"/>
    <property type="evidence" value="ECO:0007669"/>
    <property type="project" value="TreeGrafter"/>
</dbReference>
<keyword evidence="7" id="KW-0560">Oxidoreductase</keyword>
<dbReference type="SUPFAM" id="SSF63380">
    <property type="entry name" value="Riboflavin synthase domain-like"/>
    <property type="match status" value="1"/>
</dbReference>
<evidence type="ECO:0000256" key="6">
    <source>
        <dbReference type="ARBA" id="ARBA00022857"/>
    </source>
</evidence>
<accession>A0A553NV27</accession>
<dbReference type="InterPro" id="IPR001709">
    <property type="entry name" value="Flavoprot_Pyr_Nucl_cyt_Rdtase"/>
</dbReference>
<protein>
    <recommendedName>
        <fullName evidence="12">FAD-binding FR-type domain-containing protein</fullName>
    </recommendedName>
</protein>
<dbReference type="Gene3D" id="3.40.50.80">
    <property type="entry name" value="Nucleotide-binding domain of ferredoxin-NADP reductase (FNR) module"/>
    <property type="match status" value="1"/>
</dbReference>
<dbReference type="FunFam" id="3.40.50.80:FF:000001">
    <property type="entry name" value="NADPH--cytochrome P450 reductase 1"/>
    <property type="match status" value="1"/>
</dbReference>
<keyword evidence="3" id="KW-0285">Flavoprotein</keyword>
<gene>
    <name evidence="10" type="ORF">TCAL_12160</name>
</gene>
<dbReference type="GO" id="GO:0050667">
    <property type="term" value="P:homocysteine metabolic process"/>
    <property type="evidence" value="ECO:0007669"/>
    <property type="project" value="TreeGrafter"/>
</dbReference>
<dbReference type="EMBL" id="VCGU01000010">
    <property type="protein sequence ID" value="TRY69279.1"/>
    <property type="molecule type" value="Genomic_DNA"/>
</dbReference>
<proteinExistence type="predicted"/>
<keyword evidence="5" id="KW-0274">FAD</keyword>
<dbReference type="PRINTS" id="PR00371">
    <property type="entry name" value="FPNCR"/>
</dbReference>
<comment type="cofactor">
    <cofactor evidence="2">
        <name>FAD</name>
        <dbReference type="ChEBI" id="CHEBI:57692"/>
    </cofactor>
</comment>
<evidence type="ECO:0000256" key="7">
    <source>
        <dbReference type="ARBA" id="ARBA00023002"/>
    </source>
</evidence>
<evidence type="ECO:0000256" key="5">
    <source>
        <dbReference type="ARBA" id="ARBA00022827"/>
    </source>
</evidence>
<evidence type="ECO:0000256" key="3">
    <source>
        <dbReference type="ARBA" id="ARBA00022630"/>
    </source>
</evidence>
<dbReference type="InterPro" id="IPR003097">
    <property type="entry name" value="CysJ-like_FAD-binding"/>
</dbReference>
<dbReference type="Pfam" id="PF00667">
    <property type="entry name" value="FAD_binding_1"/>
    <property type="match status" value="1"/>
</dbReference>
<evidence type="ECO:0000313" key="11">
    <source>
        <dbReference type="Proteomes" id="UP000318571"/>
    </source>
</evidence>
<name>A0A553NV27_TIGCA</name>
<sequence>MAQFSNYPLIRVLAEYTRNPSERNALSYLCSREGGTAYLSQVRANQLCLLDLLLALPSCQPPLTRLMEQLPRLMPRPYSAASTMKKGHVDFVFNTVNFERENGRLFARRGVCTGWLEDLYSQTVSERPKIHVYGRSNQNFRYPEDLTSPVIMIGPGTGVAPFRGFLQWREEREVQKNDASLGPAWLFTGCRYQDADFLFSDDWKTWLESGILTRISSCFSRDDPQSSVKYVQHEIKRNFKDVLDFMESNSKATIFVCGDARNMAKDVQLALVDGLIVEKGIDKAGAESIMADWIMAKRYLQDIWT</sequence>
<evidence type="ECO:0000313" key="10">
    <source>
        <dbReference type="EMBL" id="TRY69279.1"/>
    </source>
</evidence>
<comment type="caution">
    <text evidence="10">The sequence shown here is derived from an EMBL/GenBank/DDBJ whole genome shotgun (WGS) entry which is preliminary data.</text>
</comment>
<dbReference type="GO" id="GO:0050660">
    <property type="term" value="F:flavin adenine dinucleotide binding"/>
    <property type="evidence" value="ECO:0007669"/>
    <property type="project" value="TreeGrafter"/>
</dbReference>
<dbReference type="Proteomes" id="UP000318571">
    <property type="component" value="Chromosome 1"/>
</dbReference>
<dbReference type="Pfam" id="PF00175">
    <property type="entry name" value="NAD_binding_1"/>
    <property type="match status" value="1"/>
</dbReference>
<dbReference type="InterPro" id="IPR017938">
    <property type="entry name" value="Riboflavin_synthase-like_b-brl"/>
</dbReference>
<dbReference type="GO" id="GO:0009086">
    <property type="term" value="P:methionine biosynthetic process"/>
    <property type="evidence" value="ECO:0007669"/>
    <property type="project" value="TreeGrafter"/>
</dbReference>
<dbReference type="GO" id="GO:0005829">
    <property type="term" value="C:cytosol"/>
    <property type="evidence" value="ECO:0007669"/>
    <property type="project" value="TreeGrafter"/>
</dbReference>
<dbReference type="STRING" id="6832.A0A553NV27"/>
<evidence type="ECO:0000259" key="9">
    <source>
        <dbReference type="Pfam" id="PF00667"/>
    </source>
</evidence>
<evidence type="ECO:0000259" key="8">
    <source>
        <dbReference type="Pfam" id="PF00175"/>
    </source>
</evidence>
<dbReference type="InterPro" id="IPR001433">
    <property type="entry name" value="OxRdtase_FAD/NAD-bd"/>
</dbReference>
<dbReference type="PANTHER" id="PTHR19384">
    <property type="entry name" value="NITRIC OXIDE SYNTHASE-RELATED"/>
    <property type="match status" value="1"/>
</dbReference>
<keyword evidence="11" id="KW-1185">Reference proteome</keyword>
<dbReference type="SUPFAM" id="SSF52343">
    <property type="entry name" value="Ferredoxin reductase-like, C-terminal NADP-linked domain"/>
    <property type="match status" value="1"/>
</dbReference>
<organism evidence="10 11">
    <name type="scientific">Tigriopus californicus</name>
    <name type="common">Marine copepod</name>
    <dbReference type="NCBI Taxonomy" id="6832"/>
    <lineage>
        <taxon>Eukaryota</taxon>
        <taxon>Metazoa</taxon>
        <taxon>Ecdysozoa</taxon>
        <taxon>Arthropoda</taxon>
        <taxon>Crustacea</taxon>
        <taxon>Multicrustacea</taxon>
        <taxon>Hexanauplia</taxon>
        <taxon>Copepoda</taxon>
        <taxon>Harpacticoida</taxon>
        <taxon>Harpacticidae</taxon>
        <taxon>Tigriopus</taxon>
    </lineage>
</organism>
<comment type="cofactor">
    <cofactor evidence="1">
        <name>FMN</name>
        <dbReference type="ChEBI" id="CHEBI:58210"/>
    </cofactor>
</comment>
<dbReference type="PANTHER" id="PTHR19384:SF84">
    <property type="entry name" value="METHIONINE SYNTHASE REDUCTASE"/>
    <property type="match status" value="1"/>
</dbReference>
<dbReference type="InterPro" id="IPR039261">
    <property type="entry name" value="FNR_nucleotide-bd"/>
</dbReference>
<dbReference type="GO" id="GO:0030586">
    <property type="term" value="F:[methionine synthase] reductase (NADPH) activity"/>
    <property type="evidence" value="ECO:0007669"/>
    <property type="project" value="TreeGrafter"/>
</dbReference>
<evidence type="ECO:0000256" key="1">
    <source>
        <dbReference type="ARBA" id="ARBA00001917"/>
    </source>
</evidence>
<evidence type="ECO:0000256" key="2">
    <source>
        <dbReference type="ARBA" id="ARBA00001974"/>
    </source>
</evidence>
<evidence type="ECO:0000256" key="4">
    <source>
        <dbReference type="ARBA" id="ARBA00022643"/>
    </source>
</evidence>
<dbReference type="AlphaFoldDB" id="A0A553NV27"/>